<proteinExistence type="predicted"/>
<dbReference type="PATRIC" id="fig|148814.13.peg.1240"/>
<feature type="domain" description="HTH LytTR-type" evidence="1">
    <location>
        <begin position="47"/>
        <end position="151"/>
    </location>
</feature>
<dbReference type="PROSITE" id="PS00018">
    <property type="entry name" value="EF_HAND_1"/>
    <property type="match status" value="1"/>
</dbReference>
<protein>
    <submittedName>
        <fullName evidence="2">Putative transcriptional regulator,LytR/AlgR family</fullName>
    </submittedName>
</protein>
<dbReference type="InterPro" id="IPR046947">
    <property type="entry name" value="LytR-like"/>
</dbReference>
<dbReference type="Pfam" id="PF04397">
    <property type="entry name" value="LytTR"/>
    <property type="match status" value="1"/>
</dbReference>
<comment type="caution">
    <text evidence="2">The sequence shown here is derived from an EMBL/GenBank/DDBJ whole genome shotgun (WGS) entry which is preliminary data.</text>
</comment>
<dbReference type="AlphaFoldDB" id="A0A0P7JIK6"/>
<dbReference type="PROSITE" id="PS50930">
    <property type="entry name" value="HTH_LYTTR"/>
    <property type="match status" value="1"/>
</dbReference>
<sequence>MKIDFNKDGRLNDDEINVLVSAKELTPEVIDLLSMLKDASNENDNWLPVNTNDRVQMIAVDDIVGIEVYQNELNIYTTEEQFVTTGTLKDMYEKLKKHHFIQISKSAIINIDHLDYMETAFSGNMTAFLTNDLKLNVSRKYLPGLKKSLRM</sequence>
<dbReference type="PANTHER" id="PTHR37299">
    <property type="entry name" value="TRANSCRIPTIONAL REGULATOR-RELATED"/>
    <property type="match status" value="1"/>
</dbReference>
<dbReference type="GO" id="GO:0000156">
    <property type="term" value="F:phosphorelay response regulator activity"/>
    <property type="evidence" value="ECO:0007669"/>
    <property type="project" value="InterPro"/>
</dbReference>
<reference evidence="2 3" key="1">
    <citation type="journal article" date="2015" name="Genome Biol. Evol.">
        <title>Functionally Structured Genomes in Lactobacillus kunkeei Colonizing the Honey Crop and Food Products of Honeybees and Stingless Bees.</title>
        <authorList>
            <person name="Tamarit D."/>
            <person name="Ellegaard K.M."/>
            <person name="Wikander J."/>
            <person name="Olofsson T."/>
            <person name="Vasquez A."/>
            <person name="Andersson S.G."/>
        </authorList>
    </citation>
    <scope>NUCLEOTIDE SEQUENCE [LARGE SCALE GENOMIC DNA]</scope>
    <source>
        <strain evidence="2 3">LMbo</strain>
    </source>
</reference>
<name>A0A0P7JIK6_9LACO</name>
<dbReference type="PANTHER" id="PTHR37299:SF1">
    <property type="entry name" value="STAGE 0 SPORULATION PROTEIN A HOMOLOG"/>
    <property type="match status" value="1"/>
</dbReference>
<gene>
    <name evidence="2" type="ORF">RZ78_01060</name>
</gene>
<evidence type="ECO:0000313" key="3">
    <source>
        <dbReference type="Proteomes" id="UP000050269"/>
    </source>
</evidence>
<evidence type="ECO:0000313" key="2">
    <source>
        <dbReference type="EMBL" id="KPN80192.1"/>
    </source>
</evidence>
<evidence type="ECO:0000259" key="1">
    <source>
        <dbReference type="PROSITE" id="PS50930"/>
    </source>
</evidence>
<dbReference type="RefSeq" id="WP_054608495.1">
    <property type="nucleotide sequence ID" value="NZ_CP180194.1"/>
</dbReference>
<dbReference type="Proteomes" id="UP000050269">
    <property type="component" value="Unassembled WGS sequence"/>
</dbReference>
<dbReference type="EMBL" id="JXDF01000027">
    <property type="protein sequence ID" value="KPN80192.1"/>
    <property type="molecule type" value="Genomic_DNA"/>
</dbReference>
<dbReference type="SMART" id="SM00850">
    <property type="entry name" value="LytTR"/>
    <property type="match status" value="1"/>
</dbReference>
<dbReference type="Gene3D" id="2.40.50.1020">
    <property type="entry name" value="LytTr DNA-binding domain"/>
    <property type="match status" value="1"/>
</dbReference>
<organism evidence="2 3">
    <name type="scientific">Apilactobacillus kunkeei</name>
    <dbReference type="NCBI Taxonomy" id="148814"/>
    <lineage>
        <taxon>Bacteria</taxon>
        <taxon>Bacillati</taxon>
        <taxon>Bacillota</taxon>
        <taxon>Bacilli</taxon>
        <taxon>Lactobacillales</taxon>
        <taxon>Lactobacillaceae</taxon>
        <taxon>Apilactobacillus</taxon>
    </lineage>
</organism>
<accession>A0A0P7JIK6</accession>
<dbReference type="GO" id="GO:0003677">
    <property type="term" value="F:DNA binding"/>
    <property type="evidence" value="ECO:0007669"/>
    <property type="project" value="InterPro"/>
</dbReference>
<dbReference type="InterPro" id="IPR018247">
    <property type="entry name" value="EF_Hand_1_Ca_BS"/>
</dbReference>
<dbReference type="InterPro" id="IPR007492">
    <property type="entry name" value="LytTR_DNA-bd_dom"/>
</dbReference>